<proteinExistence type="predicted"/>
<dbReference type="SUPFAM" id="SSF48498">
    <property type="entry name" value="Tetracyclin repressor-like, C-terminal domain"/>
    <property type="match status" value="1"/>
</dbReference>
<accession>A0A9X3MS13</accession>
<dbReference type="EMBL" id="JAPDOD010000004">
    <property type="protein sequence ID" value="MDA0160115.1"/>
    <property type="molecule type" value="Genomic_DNA"/>
</dbReference>
<feature type="DNA-binding region" description="H-T-H motif" evidence="4">
    <location>
        <begin position="52"/>
        <end position="71"/>
    </location>
</feature>
<keyword evidence="3" id="KW-0804">Transcription</keyword>
<evidence type="ECO:0000256" key="1">
    <source>
        <dbReference type="ARBA" id="ARBA00023015"/>
    </source>
</evidence>
<dbReference type="Pfam" id="PF00440">
    <property type="entry name" value="TetR_N"/>
    <property type="match status" value="1"/>
</dbReference>
<dbReference type="PRINTS" id="PR00455">
    <property type="entry name" value="HTHTETR"/>
</dbReference>
<dbReference type="PROSITE" id="PS50977">
    <property type="entry name" value="HTH_TETR_2"/>
    <property type="match status" value="1"/>
</dbReference>
<comment type="caution">
    <text evidence="7">The sequence shown here is derived from an EMBL/GenBank/DDBJ whole genome shotgun (WGS) entry which is preliminary data.</text>
</comment>
<evidence type="ECO:0000313" key="7">
    <source>
        <dbReference type="EMBL" id="MDA0160115.1"/>
    </source>
</evidence>
<evidence type="ECO:0000256" key="3">
    <source>
        <dbReference type="ARBA" id="ARBA00023163"/>
    </source>
</evidence>
<feature type="domain" description="HTH tetR-type" evidence="6">
    <location>
        <begin position="29"/>
        <end position="89"/>
    </location>
</feature>
<dbReference type="Gene3D" id="1.10.357.10">
    <property type="entry name" value="Tetracycline Repressor, domain 2"/>
    <property type="match status" value="1"/>
</dbReference>
<evidence type="ECO:0000259" key="6">
    <source>
        <dbReference type="PROSITE" id="PS50977"/>
    </source>
</evidence>
<sequence length="219" mass="24136">MVDAEDLETLASAEPVSDDEADGRKRRGNATRESILQAAADLASVEGLEGLTIGRLATELGMSKSGLFAHFGSKEELQLATIAAARRRFVDHVVRPSRSLPRGRARLEALLEDWLRYFRAEVFPGGCFFCSVKAEFDSRPDNAVREIVTEDMRQFLAFLEREIAKAQEAGELDPSVEPAQLAFEFDALGSAANQQFQLMHDRTVFDRAATGMRARLGSA</sequence>
<evidence type="ECO:0000313" key="8">
    <source>
        <dbReference type="Proteomes" id="UP001149140"/>
    </source>
</evidence>
<feature type="region of interest" description="Disordered" evidence="5">
    <location>
        <begin position="1"/>
        <end position="29"/>
    </location>
</feature>
<dbReference type="AlphaFoldDB" id="A0A9X3MS13"/>
<dbReference type="SUPFAM" id="SSF46689">
    <property type="entry name" value="Homeodomain-like"/>
    <property type="match status" value="1"/>
</dbReference>
<dbReference type="Gene3D" id="1.10.10.60">
    <property type="entry name" value="Homeodomain-like"/>
    <property type="match status" value="1"/>
</dbReference>
<dbReference type="Proteomes" id="UP001149140">
    <property type="component" value="Unassembled WGS sequence"/>
</dbReference>
<keyword evidence="1" id="KW-0805">Transcription regulation</keyword>
<dbReference type="PANTHER" id="PTHR47506:SF6">
    <property type="entry name" value="HTH-TYPE TRANSCRIPTIONAL REPRESSOR NEMR"/>
    <property type="match status" value="1"/>
</dbReference>
<evidence type="ECO:0000256" key="5">
    <source>
        <dbReference type="SAM" id="MobiDB-lite"/>
    </source>
</evidence>
<dbReference type="PANTHER" id="PTHR47506">
    <property type="entry name" value="TRANSCRIPTIONAL REGULATORY PROTEIN"/>
    <property type="match status" value="1"/>
</dbReference>
<keyword evidence="2 4" id="KW-0238">DNA-binding</keyword>
<dbReference type="RefSeq" id="WP_270038882.1">
    <property type="nucleotide sequence ID" value="NZ_JAPDOD010000004.1"/>
</dbReference>
<dbReference type="InterPro" id="IPR009057">
    <property type="entry name" value="Homeodomain-like_sf"/>
</dbReference>
<reference evidence="7" key="1">
    <citation type="submission" date="2022-10" db="EMBL/GenBank/DDBJ databases">
        <title>The WGS of Solirubrobacter ginsenosidimutans DSM 21036.</title>
        <authorList>
            <person name="Jiang Z."/>
        </authorList>
    </citation>
    <scope>NUCLEOTIDE SEQUENCE</scope>
    <source>
        <strain evidence="7">DSM 21036</strain>
    </source>
</reference>
<protein>
    <submittedName>
        <fullName evidence="7">TetR/AcrR family transcriptional regulator</fullName>
    </submittedName>
</protein>
<dbReference type="Pfam" id="PF16925">
    <property type="entry name" value="TetR_C_13"/>
    <property type="match status" value="1"/>
</dbReference>
<evidence type="ECO:0000256" key="2">
    <source>
        <dbReference type="ARBA" id="ARBA00023125"/>
    </source>
</evidence>
<dbReference type="InterPro" id="IPR011075">
    <property type="entry name" value="TetR_C"/>
</dbReference>
<dbReference type="GO" id="GO:0003677">
    <property type="term" value="F:DNA binding"/>
    <property type="evidence" value="ECO:0007669"/>
    <property type="project" value="UniProtKB-UniRule"/>
</dbReference>
<evidence type="ECO:0000256" key="4">
    <source>
        <dbReference type="PROSITE-ProRule" id="PRU00335"/>
    </source>
</evidence>
<gene>
    <name evidence="7" type="ORF">OM076_07570</name>
</gene>
<keyword evidence="8" id="KW-1185">Reference proteome</keyword>
<dbReference type="InterPro" id="IPR001647">
    <property type="entry name" value="HTH_TetR"/>
</dbReference>
<organism evidence="7 8">
    <name type="scientific">Solirubrobacter ginsenosidimutans</name>
    <dbReference type="NCBI Taxonomy" id="490573"/>
    <lineage>
        <taxon>Bacteria</taxon>
        <taxon>Bacillati</taxon>
        <taxon>Actinomycetota</taxon>
        <taxon>Thermoleophilia</taxon>
        <taxon>Solirubrobacterales</taxon>
        <taxon>Solirubrobacteraceae</taxon>
        <taxon>Solirubrobacter</taxon>
    </lineage>
</organism>
<name>A0A9X3MS13_9ACTN</name>
<dbReference type="InterPro" id="IPR036271">
    <property type="entry name" value="Tet_transcr_reg_TetR-rel_C_sf"/>
</dbReference>